<dbReference type="InterPro" id="IPR036020">
    <property type="entry name" value="WW_dom_sf"/>
</dbReference>
<evidence type="ECO:0000313" key="10">
    <source>
        <dbReference type="RefSeq" id="XP_022098359.1"/>
    </source>
</evidence>
<dbReference type="InterPro" id="IPR001478">
    <property type="entry name" value="PDZ"/>
</dbReference>
<feature type="compositionally biased region" description="Basic and acidic residues" evidence="4">
    <location>
        <begin position="890"/>
        <end position="925"/>
    </location>
</feature>
<feature type="compositionally biased region" description="Basic and acidic residues" evidence="4">
    <location>
        <begin position="264"/>
        <end position="275"/>
    </location>
</feature>
<dbReference type="InterPro" id="IPR036034">
    <property type="entry name" value="PDZ_sf"/>
</dbReference>
<dbReference type="InterPro" id="IPR008145">
    <property type="entry name" value="GK/Ca_channel_bsu"/>
</dbReference>
<gene>
    <name evidence="9 10" type="primary">LOC110983413</name>
</gene>
<evidence type="ECO:0000256" key="2">
    <source>
        <dbReference type="ARBA" id="ARBA00022737"/>
    </source>
</evidence>
<dbReference type="InterPro" id="IPR027417">
    <property type="entry name" value="P-loop_NTPase"/>
</dbReference>
<feature type="region of interest" description="Disordered" evidence="4">
    <location>
        <begin position="1629"/>
        <end position="1650"/>
    </location>
</feature>
<dbReference type="Pfam" id="PF00625">
    <property type="entry name" value="Guanylate_kin"/>
    <property type="match status" value="1"/>
</dbReference>
<feature type="compositionally biased region" description="Polar residues" evidence="4">
    <location>
        <begin position="416"/>
        <end position="434"/>
    </location>
</feature>
<dbReference type="GO" id="GO:0007165">
    <property type="term" value="P:signal transduction"/>
    <property type="evidence" value="ECO:0007669"/>
    <property type="project" value="TreeGrafter"/>
</dbReference>
<dbReference type="CDD" id="cd06735">
    <property type="entry name" value="PDZ5_MAGI-1_3-like"/>
    <property type="match status" value="1"/>
</dbReference>
<feature type="compositionally biased region" description="Basic and acidic residues" evidence="4">
    <location>
        <begin position="836"/>
        <end position="845"/>
    </location>
</feature>
<feature type="domain" description="Guanylate kinase-like" evidence="6">
    <location>
        <begin position="113"/>
        <end position="313"/>
    </location>
</feature>
<evidence type="ECO:0000313" key="8">
    <source>
        <dbReference type="Proteomes" id="UP000694845"/>
    </source>
</evidence>
<dbReference type="InterPro" id="IPR020590">
    <property type="entry name" value="Guanylate_kinase_CS"/>
</dbReference>
<dbReference type="PROSITE" id="PS01159">
    <property type="entry name" value="WW_DOMAIN_1"/>
    <property type="match status" value="2"/>
</dbReference>
<dbReference type="FunFam" id="2.30.42.10:FF:000005">
    <property type="entry name" value="Membrane associated guanylate kinase, WW and PDZ domain containing 1"/>
    <property type="match status" value="1"/>
</dbReference>
<dbReference type="CDD" id="cd00201">
    <property type="entry name" value="WW"/>
    <property type="match status" value="2"/>
</dbReference>
<dbReference type="SMART" id="SM00456">
    <property type="entry name" value="WW"/>
    <property type="match status" value="2"/>
</dbReference>
<feature type="region of interest" description="Disordered" evidence="4">
    <location>
        <begin position="1231"/>
        <end position="1270"/>
    </location>
</feature>
<dbReference type="SMART" id="SM00072">
    <property type="entry name" value="GuKc"/>
    <property type="match status" value="1"/>
</dbReference>
<dbReference type="FunFam" id="2.30.42.10:FF:000144">
    <property type="entry name" value="Membrane associated guanylate kinase, WW and PDZ domain containing 2"/>
    <property type="match status" value="1"/>
</dbReference>
<dbReference type="PANTHER" id="PTHR10316">
    <property type="entry name" value="MEMBRANE ASSOCIATED GUANYLATE KINASE-RELATED"/>
    <property type="match status" value="1"/>
</dbReference>
<keyword evidence="8" id="KW-1185">Reference proteome</keyword>
<dbReference type="PROSITE" id="PS00856">
    <property type="entry name" value="GUANYLATE_KINASE_1"/>
    <property type="match status" value="1"/>
</dbReference>
<feature type="domain" description="PDZ" evidence="7">
    <location>
        <begin position="1548"/>
        <end position="1631"/>
    </location>
</feature>
<evidence type="ECO:0000259" key="6">
    <source>
        <dbReference type="PROSITE" id="PS50052"/>
    </source>
</evidence>
<feature type="compositionally biased region" description="Polar residues" evidence="4">
    <location>
        <begin position="1440"/>
        <end position="1474"/>
    </location>
</feature>
<feature type="compositionally biased region" description="Basic and acidic residues" evidence="4">
    <location>
        <begin position="375"/>
        <end position="387"/>
    </location>
</feature>
<feature type="domain" description="PDZ" evidence="7">
    <location>
        <begin position="1150"/>
        <end position="1232"/>
    </location>
</feature>
<reference evidence="9 10" key="1">
    <citation type="submission" date="2025-04" db="UniProtKB">
        <authorList>
            <consortium name="RefSeq"/>
        </authorList>
    </citation>
    <scope>IDENTIFICATION</scope>
</reference>
<feature type="compositionally biased region" description="Basic and acidic residues" evidence="4">
    <location>
        <begin position="1023"/>
        <end position="1051"/>
    </location>
</feature>
<dbReference type="CDD" id="cd06730">
    <property type="entry name" value="PDZ0_MAGI-1_3-like"/>
    <property type="match status" value="1"/>
</dbReference>
<feature type="compositionally biased region" description="Pro residues" evidence="4">
    <location>
        <begin position="190"/>
        <end position="200"/>
    </location>
</feature>
<dbReference type="PROSITE" id="PS50106">
    <property type="entry name" value="PDZ"/>
    <property type="match status" value="6"/>
</dbReference>
<evidence type="ECO:0000259" key="7">
    <source>
        <dbReference type="PROSITE" id="PS50106"/>
    </source>
</evidence>
<dbReference type="PANTHER" id="PTHR10316:SF40">
    <property type="entry name" value="LD27118P"/>
    <property type="match status" value="1"/>
</dbReference>
<dbReference type="InterPro" id="IPR008144">
    <property type="entry name" value="Guanylate_kin-like_dom"/>
</dbReference>
<comment type="subcellular location">
    <subcellularLocation>
        <location evidence="1">Membrane</location>
        <topology evidence="1">Peripheral membrane protein</topology>
    </subcellularLocation>
</comment>
<dbReference type="Gene3D" id="2.20.70.10">
    <property type="match status" value="2"/>
</dbReference>
<feature type="region of interest" description="Disordered" evidence="4">
    <location>
        <begin position="1385"/>
        <end position="1540"/>
    </location>
</feature>
<dbReference type="Proteomes" id="UP000694845">
    <property type="component" value="Unplaced"/>
</dbReference>
<dbReference type="OMA" id="QYENPML"/>
<dbReference type="CDD" id="cd06734">
    <property type="entry name" value="PDZ4_MAGI-1_3-like"/>
    <property type="match status" value="1"/>
</dbReference>
<dbReference type="SMART" id="SM00228">
    <property type="entry name" value="PDZ"/>
    <property type="match status" value="6"/>
</dbReference>
<dbReference type="RefSeq" id="XP_022098350.1">
    <property type="nucleotide sequence ID" value="XM_022242658.1"/>
</dbReference>
<dbReference type="FunFam" id="2.20.70.10:FF:000001">
    <property type="entry name" value="Membrane-associated guanylate kinase, WW and PDZ domain-containing protein 1"/>
    <property type="match status" value="1"/>
</dbReference>
<dbReference type="RefSeq" id="XP_022098359.1">
    <property type="nucleotide sequence ID" value="XM_022242667.1"/>
</dbReference>
<dbReference type="OrthoDB" id="66881at2759"/>
<evidence type="ECO:0000256" key="4">
    <source>
        <dbReference type="SAM" id="MobiDB-lite"/>
    </source>
</evidence>
<dbReference type="PROSITE" id="PS50052">
    <property type="entry name" value="GUANYLATE_KINASE_2"/>
    <property type="match status" value="1"/>
</dbReference>
<feature type="compositionally biased region" description="Polar residues" evidence="4">
    <location>
        <begin position="562"/>
        <end position="575"/>
    </location>
</feature>
<organism evidence="8 9">
    <name type="scientific">Acanthaster planci</name>
    <name type="common">Crown-of-thorns starfish</name>
    <dbReference type="NCBI Taxonomy" id="133434"/>
    <lineage>
        <taxon>Eukaryota</taxon>
        <taxon>Metazoa</taxon>
        <taxon>Echinodermata</taxon>
        <taxon>Eleutherozoa</taxon>
        <taxon>Asterozoa</taxon>
        <taxon>Asteroidea</taxon>
        <taxon>Valvatacea</taxon>
        <taxon>Valvatida</taxon>
        <taxon>Acanthasteridae</taxon>
        <taxon>Acanthaster</taxon>
    </lineage>
</organism>
<evidence type="ECO:0000256" key="3">
    <source>
        <dbReference type="ARBA" id="ARBA00023136"/>
    </source>
</evidence>
<keyword evidence="2" id="KW-0677">Repeat</keyword>
<dbReference type="CDD" id="cd06733">
    <property type="entry name" value="PDZ3_MAGI-1_3-like"/>
    <property type="match status" value="1"/>
</dbReference>
<proteinExistence type="predicted"/>
<dbReference type="SUPFAM" id="SSF51045">
    <property type="entry name" value="WW domain"/>
    <property type="match status" value="2"/>
</dbReference>
<dbReference type="PROSITE" id="PS50020">
    <property type="entry name" value="WW_DOMAIN_2"/>
    <property type="match status" value="2"/>
</dbReference>
<protein>
    <submittedName>
        <fullName evidence="9 10">Membrane-associated guanylate kinase, WW and PDZ domain-containing protein 2-like isoform X1</fullName>
    </submittedName>
</protein>
<feature type="compositionally biased region" description="Low complexity" evidence="4">
    <location>
        <begin position="393"/>
        <end position="414"/>
    </location>
</feature>
<feature type="compositionally biased region" description="Basic and acidic residues" evidence="4">
    <location>
        <begin position="1073"/>
        <end position="1091"/>
    </location>
</feature>
<feature type="region of interest" description="Disordered" evidence="4">
    <location>
        <begin position="802"/>
        <end position="1142"/>
    </location>
</feature>
<evidence type="ECO:0000259" key="5">
    <source>
        <dbReference type="PROSITE" id="PS50020"/>
    </source>
</evidence>
<evidence type="ECO:0000313" key="9">
    <source>
        <dbReference type="RefSeq" id="XP_022098350.1"/>
    </source>
</evidence>
<dbReference type="FunFam" id="3.30.63.10:FF:000003">
    <property type="entry name" value="Membrane-associated guanylate kinase, WW and PDZ domain-containing protein 3 isoform 1"/>
    <property type="match status" value="1"/>
</dbReference>
<dbReference type="InterPro" id="IPR001202">
    <property type="entry name" value="WW_dom"/>
</dbReference>
<accession>A0A8B7Z0P2</accession>
<feature type="domain" description="WW" evidence="5">
    <location>
        <begin position="279"/>
        <end position="312"/>
    </location>
</feature>
<dbReference type="CDD" id="cd06731">
    <property type="entry name" value="PDZ1_MAGI-1_3-like"/>
    <property type="match status" value="1"/>
</dbReference>
<feature type="domain" description="PDZ" evidence="7">
    <location>
        <begin position="459"/>
        <end position="533"/>
    </location>
</feature>
<feature type="domain" description="PDZ" evidence="7">
    <location>
        <begin position="21"/>
        <end position="89"/>
    </location>
</feature>
<dbReference type="KEGG" id="aplc:110983413"/>
<dbReference type="Pfam" id="PF00595">
    <property type="entry name" value="PDZ"/>
    <property type="match status" value="5"/>
</dbReference>
<dbReference type="GO" id="GO:0005737">
    <property type="term" value="C:cytoplasm"/>
    <property type="evidence" value="ECO:0007669"/>
    <property type="project" value="TreeGrafter"/>
</dbReference>
<feature type="compositionally biased region" description="Polar residues" evidence="4">
    <location>
        <begin position="247"/>
        <end position="257"/>
    </location>
</feature>
<feature type="region of interest" description="Disordered" evidence="4">
    <location>
        <begin position="375"/>
        <end position="434"/>
    </location>
</feature>
<feature type="region of interest" description="Disordered" evidence="4">
    <location>
        <begin position="181"/>
        <end position="275"/>
    </location>
</feature>
<dbReference type="SUPFAM" id="SSF52540">
    <property type="entry name" value="P-loop containing nucleoside triphosphate hydrolases"/>
    <property type="match status" value="1"/>
</dbReference>
<feature type="region of interest" description="Disordered" evidence="4">
    <location>
        <begin position="562"/>
        <end position="718"/>
    </location>
</feature>
<dbReference type="SUPFAM" id="SSF50156">
    <property type="entry name" value="PDZ domain-like"/>
    <property type="match status" value="6"/>
</dbReference>
<feature type="compositionally biased region" description="Basic and acidic residues" evidence="4">
    <location>
        <begin position="819"/>
        <end position="828"/>
    </location>
</feature>
<sequence length="1695" mass="189971">MTKDNKKGTKPPKHWSQYIHEIVVSPTDDGSPNFTVRGGAENGLFPYIADVRSDRILVRSGKLHTDDLLIELNGHKLPGFTLWDIEALLAHIGRAPLHLKTVKQGQTLNKDLRRYLNMRFQKGSVDHDLQQTIRENLYVRTVPCTTRAPREGEVDGVDYKFLSVDEFMALEKSGHLLESGVFDGNHYGTPKPPAKPPPAQSPTSSSSPPPPVQHPQQNNSSSTSPKRSAVHRPGAKPSAPGKRQRNKSTIEATTLNSDPLDEEEQRRREEIQRAEEELGDLPLNWEIAFTDQGDMYFINHVTETTQWLDPRLEHKPIKDLLDCDDDGEHIPHANSDNQELPYGWEKIDDPQFGTYYIDHINRKTQYANPVLQAKEEARKNDTNKSDGRYPMTLPRSARSSQSSLQAPAPSRALSDPNMQENGHSARPQLSTSPIKTTSDAEWRAMFTNDPDKLKGQTIKTVLKKSKRGFGFTIVGGDDCEEFLQIKSVVPTGPAASDGILKTGDVLVFVKSDATPEPVKVLGYTHQQVVTLFQAIMPGEQVHLEVCRGYPLPFDPDDPNTHIVTSYAISPSSNQPGVKIPGTPSSSAFRKHNSMPSDKIHNNIGPPSYKDTNMTHAASRHQHENRDTPPPPPKISSGHHRNHRNGDSGSNLSREAHVKSLPDLTAAKPQEMEVTGSPRAKTPTLSSNHKPDSLTLPNNVNSRGSVSSEHPSESPSSTQPEIHAIQFVKGNQGFGFTVADSPYGQKVKQILAPANCKTLREGDILVEINGEYIRYLPHNQVVHKLKECPLGVETTIVVQRGGMLKPVRNPNKIKPVKTPKTPEPRDKNEGPNLNEFRTSEDRDNVNHRPHSNGPYRGDSYSSDEYDSRDEDQGMRHHRHGRERASKSPRTVKREETYDHEERHRDHEREKGKGEPRHHYRDQDRIPNENGPIHGHHSDHRPHADHDSDRSWDKEVDRKANDHGNRRGDPRRQHERNDRRLAENERRSTERDRRPNRDPNRRRDDPDRPVVDYETRSLERKRRPRSPEHDRPVSRPERSRTPKYDYDSRENRPPPKSPGMERQGHPLIENGTKSLRRDQRGHPEDGRGQEGRRSRPGGESGTGPRSRTPKPHHSTSPVNRSDDVIGQRPPSRAKQPAKAPVGNNEDNFIETTVFLKKLDNGFGFRIVGGREEQSQVAIGNIVPNGAADLDGRLVTGDELLYIDGQSVIGSSHQEVVNLMVKASQAGRVSLGIRRKISPSASEPMGKNPVDRRPFSEPPPPNSPSSPTRPNAVTFPYDVTIHRRASEGFGLVILSSTLTSGSKIGRIIKGSPTDRCGKVKVGDRLIAVNKVDIMNMHHKDIVNMIKDAGLSVTLTIGPPEDPVAGNSPKAHDSMTNALAMPAHIKSSDTSLLPRDSFREGPQSPVTPTADLYSHQHEPQYPTAQRWRPPSVPVRADNRDHVSSSRSTPQPNYNQRSPTSYNPHPYQQHQQSSVPYSESSRDTYTRSADYPTEPYPTDRHPHQYPQPVDSYPAPHHPQHQHAAYRRTQEPSMPPNHGMFDDQPEIEPGDYYAVDLERGTMGFGFSIRGGREFQNTPLFVLRMAEEGPAARNGLVRVGDQIIEINGHSTDGMLHSEAIDVIRRGGNRVRLLLRRAGPPPASDGAREGMFKTGSNSSLRSADQAFYKHHYPDHHHQSKGSSHQVEPFDSWSYRSLPRGMRY</sequence>
<dbReference type="GO" id="GO:0016020">
    <property type="term" value="C:membrane"/>
    <property type="evidence" value="ECO:0007669"/>
    <property type="project" value="UniProtKB-SubCell"/>
</dbReference>
<dbReference type="Gene3D" id="3.30.63.10">
    <property type="entry name" value="Guanylate Kinase phosphate binding domain"/>
    <property type="match status" value="1"/>
</dbReference>
<feature type="compositionally biased region" description="Low complexity" evidence="4">
    <location>
        <begin position="701"/>
        <end position="718"/>
    </location>
</feature>
<name>A0A8B7Z0P2_ACAPL</name>
<feature type="domain" description="WW" evidence="5">
    <location>
        <begin position="338"/>
        <end position="371"/>
    </location>
</feature>
<feature type="domain" description="PDZ" evidence="7">
    <location>
        <begin position="723"/>
        <end position="799"/>
    </location>
</feature>
<dbReference type="GeneID" id="110983413"/>
<feature type="domain" description="PDZ" evidence="7">
    <location>
        <begin position="1275"/>
        <end position="1357"/>
    </location>
</feature>
<feature type="compositionally biased region" description="Basic and acidic residues" evidence="4">
    <location>
        <begin position="939"/>
        <end position="1016"/>
    </location>
</feature>
<keyword evidence="3" id="KW-0472">Membrane</keyword>
<evidence type="ECO:0000256" key="1">
    <source>
        <dbReference type="ARBA" id="ARBA00004170"/>
    </source>
</evidence>
<dbReference type="CDD" id="cd06732">
    <property type="entry name" value="PDZ2_MAGI-1_3-like"/>
    <property type="match status" value="1"/>
</dbReference>
<dbReference type="Pfam" id="PF00397">
    <property type="entry name" value="WW"/>
    <property type="match status" value="1"/>
</dbReference>
<dbReference type="Gene3D" id="2.30.42.10">
    <property type="match status" value="6"/>
</dbReference>